<organism evidence="1 2">
    <name type="scientific">Citrobacter portucalensis</name>
    <dbReference type="NCBI Taxonomy" id="1639133"/>
    <lineage>
        <taxon>Bacteria</taxon>
        <taxon>Pseudomonadati</taxon>
        <taxon>Pseudomonadota</taxon>
        <taxon>Gammaproteobacteria</taxon>
        <taxon>Enterobacterales</taxon>
        <taxon>Enterobacteriaceae</taxon>
        <taxon>Citrobacter</taxon>
        <taxon>Citrobacter freundii complex</taxon>
    </lineage>
</organism>
<sequence>MARLTPKTDVLRALFARSGNQCAFPGCTHILIDEDNQFIAQVCHIEAALTGGERYNPNMSDEQRRSYENLVIFCYPHHIKTDDVNKYPVERLSQIKRDHEQQFLKSDFKIDETELYKISCEMEQYWLDIERLNKVDHVFIDSGLAMKIEGNDDFFEISKNANEFVSNIENILELLHKSDESLMSDFESLLCLKDVNVEIFNDIPYFKNPFYNKNWELHNIGLPNLLKQLRISLVHLKVKYLEEYMKVHSDDIQAKMVFDKAKEELKEYAKTAMCND</sequence>
<dbReference type="RefSeq" id="WP_149607448.1">
    <property type="nucleotide sequence ID" value="NZ_VTZD01000009.1"/>
</dbReference>
<evidence type="ECO:0000313" key="1">
    <source>
        <dbReference type="EMBL" id="KAA1145127.1"/>
    </source>
</evidence>
<evidence type="ECO:0008006" key="3">
    <source>
        <dbReference type="Google" id="ProtNLM"/>
    </source>
</evidence>
<name>A0A5B0T4T2_9ENTR</name>
<protein>
    <recommendedName>
        <fullName evidence="3">HNH endonuclease</fullName>
    </recommendedName>
</protein>
<dbReference type="Proteomes" id="UP000323297">
    <property type="component" value="Unassembled WGS sequence"/>
</dbReference>
<reference evidence="1 2" key="1">
    <citation type="submission" date="2019-08" db="EMBL/GenBank/DDBJ databases">
        <title>Draft genome sequence of Citrobacter portucalensis strain isolated from green turtle.</title>
        <authorList>
            <person name="Fernandes M.R."/>
            <person name="Sellera F.P."/>
            <person name="Goldeberg D.W."/>
            <person name="Costa D.C."/>
            <person name="Lincopan N."/>
        </authorList>
    </citation>
    <scope>NUCLEOTIDE SEQUENCE [LARGE SCALE GENOMIC DNA]</scope>
    <source>
        <strain evidence="1 2">TV06</strain>
    </source>
</reference>
<evidence type="ECO:0000313" key="2">
    <source>
        <dbReference type="Proteomes" id="UP000323297"/>
    </source>
</evidence>
<gene>
    <name evidence="1" type="ORF">D3H66_07310</name>
</gene>
<dbReference type="EMBL" id="VTZD01000009">
    <property type="protein sequence ID" value="KAA1145127.1"/>
    <property type="molecule type" value="Genomic_DNA"/>
</dbReference>
<proteinExistence type="predicted"/>
<accession>A0A5B0T4T2</accession>
<dbReference type="AlphaFoldDB" id="A0A5B0T4T2"/>
<comment type="caution">
    <text evidence="1">The sequence shown here is derived from an EMBL/GenBank/DDBJ whole genome shotgun (WGS) entry which is preliminary data.</text>
</comment>